<dbReference type="AlphaFoldDB" id="A0A4Z1TAQ2"/>
<accession>A0A4Z1TAQ2</accession>
<reference evidence="2 3" key="1">
    <citation type="submission" date="2019-05" db="EMBL/GenBank/DDBJ databases">
        <title>The compact genome of Giardia muris reveals important steps in the evolution of intestinal protozoan parasites.</title>
        <authorList>
            <person name="Xu F."/>
            <person name="Jimenez-Gonzalez A."/>
            <person name="Einarsson E."/>
            <person name="Astvaldsson A."/>
            <person name="Peirasmaki D."/>
            <person name="Eckmann L."/>
            <person name="Andersson J.O."/>
            <person name="Svard S.G."/>
            <person name="Jerlstrom-Hultqvist J."/>
        </authorList>
    </citation>
    <scope>NUCLEOTIDE SEQUENCE [LARGE SCALE GENOMIC DNA]</scope>
    <source>
        <strain evidence="2 3">Roberts-Thomson</strain>
    </source>
</reference>
<keyword evidence="3" id="KW-1185">Reference proteome</keyword>
<feature type="region of interest" description="Disordered" evidence="1">
    <location>
        <begin position="95"/>
        <end position="127"/>
    </location>
</feature>
<protein>
    <submittedName>
        <fullName evidence="2">Uncharacterized protein</fullName>
    </submittedName>
</protein>
<feature type="compositionally biased region" description="Basic and acidic residues" evidence="1">
    <location>
        <begin position="1"/>
        <end position="15"/>
    </location>
</feature>
<feature type="region of interest" description="Disordered" evidence="1">
    <location>
        <begin position="1"/>
        <end position="25"/>
    </location>
</feature>
<feature type="compositionally biased region" description="Basic and acidic residues" evidence="1">
    <location>
        <begin position="95"/>
        <end position="106"/>
    </location>
</feature>
<evidence type="ECO:0000313" key="2">
    <source>
        <dbReference type="EMBL" id="TNJ29591.1"/>
    </source>
</evidence>
<dbReference type="EMBL" id="VDLU01000001">
    <property type="protein sequence ID" value="TNJ29591.1"/>
    <property type="molecule type" value="Genomic_DNA"/>
</dbReference>
<organism evidence="2 3">
    <name type="scientific">Giardia muris</name>
    <dbReference type="NCBI Taxonomy" id="5742"/>
    <lineage>
        <taxon>Eukaryota</taxon>
        <taxon>Metamonada</taxon>
        <taxon>Diplomonadida</taxon>
        <taxon>Hexamitidae</taxon>
        <taxon>Giardiinae</taxon>
        <taxon>Giardia</taxon>
    </lineage>
</organism>
<evidence type="ECO:0000313" key="3">
    <source>
        <dbReference type="Proteomes" id="UP000315496"/>
    </source>
</evidence>
<feature type="compositionally biased region" description="Low complexity" evidence="1">
    <location>
        <begin position="111"/>
        <end position="121"/>
    </location>
</feature>
<name>A0A4Z1TAQ2_GIAMU</name>
<sequence length="127" mass="14756">MRGEKDRVSQRRDAEPDLPTGARTLTRRATMRRMALEASLPTPFMRMKQRNEAEQRRALERAQLTPIVYDVDTVRYAARELECFDRRLRLQEYVATREESSESDPKKKVHASGSGAEAARPGPRRRR</sequence>
<proteinExistence type="predicted"/>
<gene>
    <name evidence="2" type="ORF">GMRT_jh012</name>
</gene>
<dbReference type="VEuPathDB" id="GiardiaDB:GMRT_jh012"/>
<comment type="caution">
    <text evidence="2">The sequence shown here is derived from an EMBL/GenBank/DDBJ whole genome shotgun (WGS) entry which is preliminary data.</text>
</comment>
<evidence type="ECO:0000256" key="1">
    <source>
        <dbReference type="SAM" id="MobiDB-lite"/>
    </source>
</evidence>
<dbReference type="Proteomes" id="UP000315496">
    <property type="component" value="Chromosome 1"/>
</dbReference>